<evidence type="ECO:0000313" key="1">
    <source>
        <dbReference type="EMBL" id="KAH8704808.1"/>
    </source>
</evidence>
<dbReference type="AlphaFoldDB" id="A0AAD4KZK9"/>
<reference evidence="1" key="1">
    <citation type="submission" date="2021-12" db="EMBL/GenBank/DDBJ databases">
        <title>Convergent genome expansion in fungi linked to evolution of root-endophyte symbiosis.</title>
        <authorList>
            <consortium name="DOE Joint Genome Institute"/>
            <person name="Ke Y.-H."/>
            <person name="Bonito G."/>
            <person name="Liao H.-L."/>
            <person name="Looney B."/>
            <person name="Rojas-Flechas A."/>
            <person name="Nash J."/>
            <person name="Hameed K."/>
            <person name="Schadt C."/>
            <person name="Martin F."/>
            <person name="Crous P.W."/>
            <person name="Miettinen O."/>
            <person name="Magnuson J.K."/>
            <person name="Labbe J."/>
            <person name="Jacobson D."/>
            <person name="Doktycz M.J."/>
            <person name="Veneault-Fourrey C."/>
            <person name="Kuo A."/>
            <person name="Mondo S."/>
            <person name="Calhoun S."/>
            <person name="Riley R."/>
            <person name="Ohm R."/>
            <person name="LaButti K."/>
            <person name="Andreopoulos B."/>
            <person name="Pangilinan J."/>
            <person name="Nolan M."/>
            <person name="Tritt A."/>
            <person name="Clum A."/>
            <person name="Lipzen A."/>
            <person name="Daum C."/>
            <person name="Barry K."/>
            <person name="Grigoriev I.V."/>
            <person name="Vilgalys R."/>
        </authorList>
    </citation>
    <scope>NUCLEOTIDE SEQUENCE</scope>
    <source>
        <strain evidence="1">PMI_201</strain>
    </source>
</reference>
<dbReference type="GeneID" id="70243704"/>
<keyword evidence="2" id="KW-1185">Reference proteome</keyword>
<dbReference type="Proteomes" id="UP001201262">
    <property type="component" value="Unassembled WGS sequence"/>
</dbReference>
<dbReference type="EMBL" id="JAJTJA010000001">
    <property type="protein sequence ID" value="KAH8704808.1"/>
    <property type="molecule type" value="Genomic_DNA"/>
</dbReference>
<name>A0AAD4KZK9_9EURO</name>
<sequence length="256" mass="28704">MPISTSFILPTTLTLSLSLSCYLIYHHRRLHHSTSTTHRDGTLAAHSIPLDNLETVPTAVFSSGQFFSVYDRAARIVPRNKFPALNHHHKLINHGNKSEGRSEGDLLTLYLRHTLTLFTSLPQAYLIKFLLLPRSARYSFGADYINSLSFVEGDVVCGVYTVLLRTARKVEFGIAAPGGADGVQGRLVVGINPDIDLKGEDQDEEGRVEVYSETAMWRDADSRVVMPLERALGRAMHELAAWWLLERGVEYLQRLD</sequence>
<organism evidence="1 2">
    <name type="scientific">Talaromyces proteolyticus</name>
    <dbReference type="NCBI Taxonomy" id="1131652"/>
    <lineage>
        <taxon>Eukaryota</taxon>
        <taxon>Fungi</taxon>
        <taxon>Dikarya</taxon>
        <taxon>Ascomycota</taxon>
        <taxon>Pezizomycotina</taxon>
        <taxon>Eurotiomycetes</taxon>
        <taxon>Eurotiomycetidae</taxon>
        <taxon>Eurotiales</taxon>
        <taxon>Trichocomaceae</taxon>
        <taxon>Talaromyces</taxon>
        <taxon>Talaromyces sect. Bacilispori</taxon>
    </lineage>
</organism>
<evidence type="ECO:0000313" key="2">
    <source>
        <dbReference type="Proteomes" id="UP001201262"/>
    </source>
</evidence>
<protein>
    <submittedName>
        <fullName evidence="1">Uncharacterized protein</fullName>
    </submittedName>
</protein>
<proteinExistence type="predicted"/>
<gene>
    <name evidence="1" type="ORF">BGW36DRAFT_353256</name>
</gene>
<comment type="caution">
    <text evidence="1">The sequence shown here is derived from an EMBL/GenBank/DDBJ whole genome shotgun (WGS) entry which is preliminary data.</text>
</comment>
<accession>A0AAD4KZK9</accession>
<dbReference type="RefSeq" id="XP_046077429.1">
    <property type="nucleotide sequence ID" value="XM_046213417.1"/>
</dbReference>